<protein>
    <submittedName>
        <fullName evidence="1">Uncharacterized protein</fullName>
    </submittedName>
</protein>
<keyword evidence="2" id="KW-1185">Reference proteome</keyword>
<accession>A0A3P7NBB5</accession>
<evidence type="ECO:0000313" key="1">
    <source>
        <dbReference type="EMBL" id="VDN34283.1"/>
    </source>
</evidence>
<gene>
    <name evidence="1" type="ORF">DILT_LOCUS16476</name>
</gene>
<reference evidence="1 2" key="1">
    <citation type="submission" date="2018-11" db="EMBL/GenBank/DDBJ databases">
        <authorList>
            <consortium name="Pathogen Informatics"/>
        </authorList>
    </citation>
    <scope>NUCLEOTIDE SEQUENCE [LARGE SCALE GENOMIC DNA]</scope>
</reference>
<proteinExistence type="predicted"/>
<dbReference type="AlphaFoldDB" id="A0A3P7NBB5"/>
<dbReference type="Proteomes" id="UP000281553">
    <property type="component" value="Unassembled WGS sequence"/>
</dbReference>
<sequence>MKGIEHPELAETEWLLMDMTEHLNQLNVKMQGNENAVFSLQQAVFAFENKAVHALKDRNQFSSLSSEEKNTLENLKNDENIIILPADKGGSTAILNKSDYKQKILSLLEDSSTYKTFPTDPTKKQMSSIDKVLKRLKETKQLSGGVAKSLKQSKPTIAKIYGLPKVHKP</sequence>
<dbReference type="EMBL" id="UYRU01085038">
    <property type="protein sequence ID" value="VDN34283.1"/>
    <property type="molecule type" value="Genomic_DNA"/>
</dbReference>
<organism evidence="1 2">
    <name type="scientific">Dibothriocephalus latus</name>
    <name type="common">Fish tapeworm</name>
    <name type="synonym">Diphyllobothrium latum</name>
    <dbReference type="NCBI Taxonomy" id="60516"/>
    <lineage>
        <taxon>Eukaryota</taxon>
        <taxon>Metazoa</taxon>
        <taxon>Spiralia</taxon>
        <taxon>Lophotrochozoa</taxon>
        <taxon>Platyhelminthes</taxon>
        <taxon>Cestoda</taxon>
        <taxon>Eucestoda</taxon>
        <taxon>Diphyllobothriidea</taxon>
        <taxon>Diphyllobothriidae</taxon>
        <taxon>Dibothriocephalus</taxon>
    </lineage>
</organism>
<dbReference type="OrthoDB" id="10029313at2759"/>
<name>A0A3P7NBB5_DIBLA</name>
<evidence type="ECO:0000313" key="2">
    <source>
        <dbReference type="Proteomes" id="UP000281553"/>
    </source>
</evidence>